<dbReference type="Gene3D" id="2.80.10.50">
    <property type="match status" value="1"/>
</dbReference>
<evidence type="ECO:0000313" key="4">
    <source>
        <dbReference type="Proteomes" id="UP000694388"/>
    </source>
</evidence>
<reference evidence="3" key="2">
    <citation type="submission" date="2025-09" db="UniProtKB">
        <authorList>
            <consortium name="Ensembl"/>
        </authorList>
    </citation>
    <scope>IDENTIFICATION</scope>
</reference>
<dbReference type="Pfam" id="PF00167">
    <property type="entry name" value="FGF"/>
    <property type="match status" value="1"/>
</dbReference>
<evidence type="ECO:0000256" key="1">
    <source>
        <dbReference type="ARBA" id="ARBA00007936"/>
    </source>
</evidence>
<dbReference type="SMART" id="SM00442">
    <property type="entry name" value="FGF"/>
    <property type="match status" value="1"/>
</dbReference>
<name>A0A8C4Q4Z1_EPTBU</name>
<evidence type="ECO:0000256" key="2">
    <source>
        <dbReference type="RuleBase" id="RU049442"/>
    </source>
</evidence>
<dbReference type="InterPro" id="IPR008996">
    <property type="entry name" value="IL1/FGF"/>
</dbReference>
<dbReference type="AlphaFoldDB" id="A0A8C4Q4Z1"/>
<dbReference type="Ensembl" id="ENSEBUT00000010495.1">
    <property type="protein sequence ID" value="ENSEBUP00000009960.1"/>
    <property type="gene ID" value="ENSEBUG00000006395.1"/>
</dbReference>
<reference evidence="3" key="1">
    <citation type="submission" date="2025-08" db="UniProtKB">
        <authorList>
            <consortium name="Ensembl"/>
        </authorList>
    </citation>
    <scope>IDENTIFICATION</scope>
</reference>
<keyword evidence="4" id="KW-1185">Reference proteome</keyword>
<dbReference type="SUPFAM" id="SSF50353">
    <property type="entry name" value="Cytokine"/>
    <property type="match status" value="1"/>
</dbReference>
<dbReference type="GeneTree" id="ENSGT00940000165035"/>
<dbReference type="PRINTS" id="PR00263">
    <property type="entry name" value="HBGFFGF"/>
</dbReference>
<comment type="similarity">
    <text evidence="1 2">Belongs to the heparin-binding growth factors family.</text>
</comment>
<dbReference type="PANTHER" id="PTHR11486">
    <property type="entry name" value="FIBROBLAST GROWTH FACTOR"/>
    <property type="match status" value="1"/>
</dbReference>
<proteinExistence type="inferred from homology"/>
<dbReference type="GO" id="GO:0008083">
    <property type="term" value="F:growth factor activity"/>
    <property type="evidence" value="ECO:0007669"/>
    <property type="project" value="InterPro"/>
</dbReference>
<dbReference type="Proteomes" id="UP000694388">
    <property type="component" value="Unplaced"/>
</dbReference>
<organism evidence="3 4">
    <name type="scientific">Eptatretus burgeri</name>
    <name type="common">Inshore hagfish</name>
    <dbReference type="NCBI Taxonomy" id="7764"/>
    <lineage>
        <taxon>Eukaryota</taxon>
        <taxon>Metazoa</taxon>
        <taxon>Chordata</taxon>
        <taxon>Craniata</taxon>
        <taxon>Vertebrata</taxon>
        <taxon>Cyclostomata</taxon>
        <taxon>Myxini</taxon>
        <taxon>Myxiniformes</taxon>
        <taxon>Myxinidae</taxon>
        <taxon>Eptatretinae</taxon>
        <taxon>Eptatretus</taxon>
    </lineage>
</organism>
<dbReference type="OMA" id="DGSRTHK"/>
<dbReference type="InterPro" id="IPR002209">
    <property type="entry name" value="Fibroblast_GF_fam"/>
</dbReference>
<accession>A0A8C4Q4Z1</accession>
<sequence length="151" mass="16732">MTEGSITTLPPSGGFPLSGRNYKDPKRLYCRSGGHVLQLFPDGSVRGTQDRGDPHAVLKLQAVRAGVVVIRGVSTGLYLAMNDSGKLHGEQVSDECYFQETLEENHYNSYRSEKFTEYGWYVGLKRNGKVKPGPKTAWGQKAVLFLPLHMS</sequence>
<evidence type="ECO:0000313" key="3">
    <source>
        <dbReference type="Ensembl" id="ENSEBUP00000009960.1"/>
    </source>
</evidence>
<dbReference type="PRINTS" id="PR00262">
    <property type="entry name" value="IL1HBGF"/>
</dbReference>
<protein>
    <recommendedName>
        <fullName evidence="2">Fibroblast growth factor</fullName>
        <shortName evidence="2">FGF</shortName>
    </recommendedName>
</protein>